<keyword evidence="8" id="KW-0539">Nucleus</keyword>
<evidence type="ECO:0000256" key="4">
    <source>
        <dbReference type="ARBA" id="ARBA00022763"/>
    </source>
</evidence>
<dbReference type="Proteomes" id="UP000192223">
    <property type="component" value="Unplaced"/>
</dbReference>
<dbReference type="Gene3D" id="3.40.50.300">
    <property type="entry name" value="P-loop containing nucleotide triphosphate hydrolases"/>
    <property type="match status" value="1"/>
</dbReference>
<evidence type="ECO:0000256" key="10">
    <source>
        <dbReference type="SAM" id="Coils"/>
    </source>
</evidence>
<dbReference type="FunFam" id="3.40.1170.10:FF:000003">
    <property type="entry name" value="DNA mismatch repair protein"/>
    <property type="match status" value="1"/>
</dbReference>
<dbReference type="Pfam" id="PF00488">
    <property type="entry name" value="MutS_V"/>
    <property type="match status" value="1"/>
</dbReference>
<dbReference type="InterPro" id="IPR007860">
    <property type="entry name" value="DNA_mmatch_repair_MutS_con_dom"/>
</dbReference>
<dbReference type="OrthoDB" id="295033at2759"/>
<reference evidence="13" key="1">
    <citation type="submission" date="2025-08" db="UniProtKB">
        <authorList>
            <consortium name="RefSeq"/>
        </authorList>
    </citation>
    <scope>IDENTIFICATION</scope>
    <source>
        <tissue evidence="13">Entire body</tissue>
    </source>
</reference>
<feature type="domain" description="DNA mismatch repair proteins mutS family" evidence="11">
    <location>
        <begin position="733"/>
        <end position="749"/>
    </location>
</feature>
<dbReference type="AlphaFoldDB" id="A0A1W4XGX3"/>
<dbReference type="SMART" id="SM00534">
    <property type="entry name" value="MUTSac"/>
    <property type="match status" value="1"/>
</dbReference>
<evidence type="ECO:0000313" key="13">
    <source>
        <dbReference type="RefSeq" id="XP_018332037.1"/>
    </source>
</evidence>
<dbReference type="PIRSF" id="PIRSF005813">
    <property type="entry name" value="MSH2"/>
    <property type="match status" value="1"/>
</dbReference>
<keyword evidence="5" id="KW-0067">ATP-binding</keyword>
<evidence type="ECO:0000256" key="7">
    <source>
        <dbReference type="ARBA" id="ARBA00023204"/>
    </source>
</evidence>
<dbReference type="SMART" id="SM00533">
    <property type="entry name" value="MUTSd"/>
    <property type="match status" value="1"/>
</dbReference>
<dbReference type="GO" id="GO:0043570">
    <property type="term" value="P:maintenance of DNA repeat elements"/>
    <property type="evidence" value="ECO:0007669"/>
    <property type="project" value="UniProtKB-ARBA"/>
</dbReference>
<dbReference type="CTD" id="34842"/>
<evidence type="ECO:0000256" key="5">
    <source>
        <dbReference type="ARBA" id="ARBA00022840"/>
    </source>
</evidence>
<dbReference type="GeneID" id="108741664"/>
<dbReference type="InterPro" id="IPR027417">
    <property type="entry name" value="P-loop_NTPase"/>
</dbReference>
<gene>
    <name evidence="13" type="primary">LOC108741664</name>
</gene>
<dbReference type="Pfam" id="PF05188">
    <property type="entry name" value="MutS_II"/>
    <property type="match status" value="1"/>
</dbReference>
<keyword evidence="12" id="KW-1185">Reference proteome</keyword>
<keyword evidence="3 9" id="KW-0547">Nucleotide-binding</keyword>
<dbReference type="Gene3D" id="3.40.1170.10">
    <property type="entry name" value="DNA repair protein MutS, domain I"/>
    <property type="match status" value="1"/>
</dbReference>
<evidence type="ECO:0000256" key="2">
    <source>
        <dbReference type="ARBA" id="ARBA00006271"/>
    </source>
</evidence>
<dbReference type="InterPro" id="IPR036187">
    <property type="entry name" value="DNA_mismatch_repair_MutS_sf"/>
</dbReference>
<dbReference type="GO" id="GO:0030983">
    <property type="term" value="F:mismatched DNA binding"/>
    <property type="evidence" value="ECO:0007669"/>
    <property type="project" value="InterPro"/>
</dbReference>
<comment type="function">
    <text evidence="9">Component of the post-replicative DNA mismatch repair system (MMR).</text>
</comment>
<feature type="coiled-coil region" evidence="10">
    <location>
        <begin position="539"/>
        <end position="573"/>
    </location>
</feature>
<evidence type="ECO:0000313" key="12">
    <source>
        <dbReference type="Proteomes" id="UP000192223"/>
    </source>
</evidence>
<dbReference type="SUPFAM" id="SSF53150">
    <property type="entry name" value="DNA repair protein MutS, domain II"/>
    <property type="match status" value="1"/>
</dbReference>
<protein>
    <submittedName>
        <fullName evidence="13">DNA mismatch repair protein Msh2</fullName>
    </submittedName>
</protein>
<keyword evidence="6 9" id="KW-0238">DNA-binding</keyword>
<dbReference type="STRING" id="224129.A0A1W4XGX3"/>
<dbReference type="Pfam" id="PF05190">
    <property type="entry name" value="MutS_IV"/>
    <property type="match status" value="1"/>
</dbReference>
<dbReference type="GO" id="GO:0140664">
    <property type="term" value="F:ATP-dependent DNA damage sensor activity"/>
    <property type="evidence" value="ECO:0007669"/>
    <property type="project" value="InterPro"/>
</dbReference>
<name>A0A1W4XGX3_AGRPL</name>
<dbReference type="GO" id="GO:0032301">
    <property type="term" value="C:MutSalpha complex"/>
    <property type="evidence" value="ECO:0007669"/>
    <property type="project" value="TreeGrafter"/>
</dbReference>
<dbReference type="GO" id="GO:0005524">
    <property type="term" value="F:ATP binding"/>
    <property type="evidence" value="ECO:0007669"/>
    <property type="project" value="UniProtKB-KW"/>
</dbReference>
<organism evidence="12 13">
    <name type="scientific">Agrilus planipennis</name>
    <name type="common">Emerald ash borer</name>
    <name type="synonym">Agrilus marcopoli</name>
    <dbReference type="NCBI Taxonomy" id="224129"/>
    <lineage>
        <taxon>Eukaryota</taxon>
        <taxon>Metazoa</taxon>
        <taxon>Ecdysozoa</taxon>
        <taxon>Arthropoda</taxon>
        <taxon>Hexapoda</taxon>
        <taxon>Insecta</taxon>
        <taxon>Pterygota</taxon>
        <taxon>Neoptera</taxon>
        <taxon>Endopterygota</taxon>
        <taxon>Coleoptera</taxon>
        <taxon>Polyphaga</taxon>
        <taxon>Elateriformia</taxon>
        <taxon>Buprestoidea</taxon>
        <taxon>Buprestidae</taxon>
        <taxon>Agrilinae</taxon>
        <taxon>Agrilus</taxon>
    </lineage>
</organism>
<dbReference type="SUPFAM" id="SSF52540">
    <property type="entry name" value="P-loop containing nucleoside triphosphate hydrolases"/>
    <property type="match status" value="1"/>
</dbReference>
<dbReference type="GO" id="GO:0006312">
    <property type="term" value="P:mitotic recombination"/>
    <property type="evidence" value="ECO:0007669"/>
    <property type="project" value="TreeGrafter"/>
</dbReference>
<dbReference type="FunCoup" id="A0A1W4XGX3">
    <property type="interactions" value="2084"/>
</dbReference>
<evidence type="ECO:0000256" key="3">
    <source>
        <dbReference type="ARBA" id="ARBA00022741"/>
    </source>
</evidence>
<keyword evidence="10" id="KW-0175">Coiled coil</keyword>
<dbReference type="InterPro" id="IPR045076">
    <property type="entry name" value="MutS"/>
</dbReference>
<dbReference type="PANTHER" id="PTHR11361">
    <property type="entry name" value="DNA MISMATCH REPAIR PROTEIN MUTS FAMILY MEMBER"/>
    <property type="match status" value="1"/>
</dbReference>
<dbReference type="InterPro" id="IPR000432">
    <property type="entry name" value="DNA_mismatch_repair_MutS_C"/>
</dbReference>
<dbReference type="InterPro" id="IPR016151">
    <property type="entry name" value="DNA_mismatch_repair_MutS_N"/>
</dbReference>
<dbReference type="FunFam" id="3.30.420.110:FF:000002">
    <property type="entry name" value="DNA mismatch repair protein"/>
    <property type="match status" value="1"/>
</dbReference>
<evidence type="ECO:0000256" key="6">
    <source>
        <dbReference type="ARBA" id="ARBA00023125"/>
    </source>
</evidence>
<dbReference type="InterPro" id="IPR007861">
    <property type="entry name" value="DNA_mismatch_repair_MutS_clamp"/>
</dbReference>
<dbReference type="InterPro" id="IPR036678">
    <property type="entry name" value="MutS_con_dom_sf"/>
</dbReference>
<dbReference type="InParanoid" id="A0A1W4XGX3"/>
<keyword evidence="7 9" id="KW-0234">DNA repair</keyword>
<dbReference type="InterPro" id="IPR011184">
    <property type="entry name" value="DNA_mismatch_repair_Msh2"/>
</dbReference>
<comment type="subcellular location">
    <subcellularLocation>
        <location evidence="1">Nucleus</location>
    </subcellularLocation>
</comment>
<dbReference type="GO" id="GO:0006298">
    <property type="term" value="P:mismatch repair"/>
    <property type="evidence" value="ECO:0007669"/>
    <property type="project" value="InterPro"/>
</dbReference>
<dbReference type="FunFam" id="3.40.50.300:FF:001115">
    <property type="entry name" value="DNA mismatch repair protein MSH2"/>
    <property type="match status" value="1"/>
</dbReference>
<dbReference type="InterPro" id="IPR007696">
    <property type="entry name" value="DNA_mismatch_repair_MutS_core"/>
</dbReference>
<keyword evidence="4 9" id="KW-0227">DNA damage</keyword>
<evidence type="ECO:0000256" key="9">
    <source>
        <dbReference type="RuleBase" id="RU003756"/>
    </source>
</evidence>
<dbReference type="InterPro" id="IPR007695">
    <property type="entry name" value="DNA_mismatch_repair_MutS-lik_N"/>
</dbReference>
<dbReference type="Gene3D" id="1.10.1420.10">
    <property type="match status" value="2"/>
</dbReference>
<dbReference type="SUPFAM" id="SSF48334">
    <property type="entry name" value="DNA repair protein MutS, domain III"/>
    <property type="match status" value="1"/>
</dbReference>
<dbReference type="Gene3D" id="3.30.420.110">
    <property type="entry name" value="MutS, connector domain"/>
    <property type="match status" value="1"/>
</dbReference>
<accession>A0A1W4XGX3</accession>
<sequence length="914" mass="104489">MTNLEPVHALNLDLPQQQSFVRFYESLPKKPASTVRFFSRTDYYTVHGEDAVFATQELFSTHPIKYMGETPKLSYLVLSINNFEKFIRELLLVKQYRVEIYVKPKEGKNNDWVLKYKGSPGNLSQFEDILFENNQIAVNSCVIGVKIFKNKMLAVSCVNITEGQFQVCEFNDNEFFTELEALLAQVSPKEAIIPSADTGDLKNLQKVLERNGVLVVKAKKNDFNDDDFVQDLNRLLYFDEKQQRNALAFSETSLKEAMGSLQAVVRYLNLIADEQNYNQFRLSMLDLRRYVRLDNAAVYGLNLLPQMEQRGFSKKTNSILGMLDSCLTVQGRRLLEQWVRQPPRDMNIITERLEIVHALVENSEFREVLRANHLSQIPDLLILSKKMVNKKTTLRDLYRVYQAANHVPGLVNSLRKCENKYVNAVLADPIAEFLVDMEKFQSMIEQTIDLDLVDRGEYFLKPTFDEKLGEIHDKKQRLEEKIQKVFRRACDELNMEKGKGVKLECNDQHGYHFRVTLKEESSLRKQKSFQIIDSLNKGVRFTNEKLSEINERYMELNKEYEDVQKNLVKEIIDVAAGYADTLRNLNHYMAKVDVLVSFATVAATAPIPFVKPKLLKEGSGVLRLKKVRHPCLELQDGVTFIPNDTHFKDGQKNFYIITGPNMGGKSTYIKSVGVCVLLAHIGSLVPCAEAEISLVDCILMRVGSDDSQLKGLSTFMLEMVETTGLVRSATSNSLVIIDELGRGTSTYDGFGIAWAIAEHLAKEVRCFSLYATHFHEITHLAEMIPAVHNVHVTAVTTETTITPLYQVREGVCDRSYGIHCAKMADFPRDVVEDAAKYLEELENSNGMKYIRDYEFSLKKKEIQEGDELINEFLSKCRQLNVSELSDEELIASVQKLKEEILKKNNMFVKGLMNL</sequence>
<evidence type="ECO:0000256" key="8">
    <source>
        <dbReference type="ARBA" id="ARBA00023242"/>
    </source>
</evidence>
<dbReference type="KEGG" id="apln:108741664"/>
<dbReference type="Pfam" id="PF01624">
    <property type="entry name" value="MutS_I"/>
    <property type="match status" value="1"/>
</dbReference>
<dbReference type="PANTHER" id="PTHR11361:SF35">
    <property type="entry name" value="DNA MISMATCH REPAIR PROTEIN MSH2"/>
    <property type="match status" value="1"/>
</dbReference>
<comment type="similarity">
    <text evidence="2 9">Belongs to the DNA mismatch repair MutS family.</text>
</comment>
<dbReference type="PROSITE" id="PS00486">
    <property type="entry name" value="DNA_MISMATCH_REPAIR_2"/>
    <property type="match status" value="1"/>
</dbReference>
<evidence type="ECO:0000259" key="11">
    <source>
        <dbReference type="PROSITE" id="PS00486"/>
    </source>
</evidence>
<dbReference type="RefSeq" id="XP_018332037.1">
    <property type="nucleotide sequence ID" value="XM_018476535.2"/>
</dbReference>
<dbReference type="NCBIfam" id="NF003810">
    <property type="entry name" value="PRK05399.1"/>
    <property type="match status" value="1"/>
</dbReference>
<dbReference type="Pfam" id="PF05192">
    <property type="entry name" value="MutS_III"/>
    <property type="match status" value="1"/>
</dbReference>
<proteinExistence type="inferred from homology"/>
<evidence type="ECO:0000256" key="1">
    <source>
        <dbReference type="ARBA" id="ARBA00004123"/>
    </source>
</evidence>